<evidence type="ECO:0000256" key="2">
    <source>
        <dbReference type="SAM" id="Phobius"/>
    </source>
</evidence>
<reference evidence="5" key="1">
    <citation type="submission" date="2016-11" db="UniProtKB">
        <authorList>
            <consortium name="WormBaseParasite"/>
        </authorList>
    </citation>
    <scope>IDENTIFICATION</scope>
</reference>
<keyword evidence="2" id="KW-0472">Membrane</keyword>
<feature type="transmembrane region" description="Helical" evidence="2">
    <location>
        <begin position="388"/>
        <end position="409"/>
    </location>
</feature>
<organism evidence="4 5">
    <name type="scientific">Steinernema glaseri</name>
    <dbReference type="NCBI Taxonomy" id="37863"/>
    <lineage>
        <taxon>Eukaryota</taxon>
        <taxon>Metazoa</taxon>
        <taxon>Ecdysozoa</taxon>
        <taxon>Nematoda</taxon>
        <taxon>Chromadorea</taxon>
        <taxon>Rhabditida</taxon>
        <taxon>Tylenchina</taxon>
        <taxon>Panagrolaimomorpha</taxon>
        <taxon>Strongyloidoidea</taxon>
        <taxon>Steinernematidae</taxon>
        <taxon>Steinernema</taxon>
    </lineage>
</organism>
<dbReference type="SUPFAM" id="SSF103473">
    <property type="entry name" value="MFS general substrate transporter"/>
    <property type="match status" value="1"/>
</dbReference>
<keyword evidence="4" id="KW-1185">Reference proteome</keyword>
<dbReference type="PANTHER" id="PTHR45757">
    <property type="entry name" value="PROTEIN CBG23364-RELATED"/>
    <property type="match status" value="1"/>
</dbReference>
<dbReference type="InterPro" id="IPR020846">
    <property type="entry name" value="MFS_dom"/>
</dbReference>
<feature type="transmembrane region" description="Helical" evidence="2">
    <location>
        <begin position="252"/>
        <end position="275"/>
    </location>
</feature>
<sequence length="481" mass="52810">MVALLKPVYFGNHTRFVVLFLALLCHTFLKSNTLALNFTIICMSGNSNQGLYKDEVASPQSILGHAYEYSKDERAWLFSVIAVGSLIGSVATIVLLKFFKMRAIFTLFGLLSVISTALTPVAAYYGFYWLMLMRFLEGLATAVTYPAMGSFTSHWSTLKQAGLFVVIQNACVQLGPLFTMPVSGFLCESSLGWQSVFYVHAVGTLVSFGVFWIFYRDSPYEHRCVSNVELKEIQKDRHINDRVRYRVPYRRIITSFPIIGVWISYVAIAAGYNLFTQYGPIYLNKVLGYNVSETGLAGAVPFLIAIVSKLLAGPISDYATCFSQRARILFLASTSQAQLVVCFLLMAFLPKSAAVGVLLSYCVAINANALAATGTLKSGQLVAAQHSPFVMAVINMIHAVVILVLPHVVSALAPDNTYAQWSTVFLVCGSIIATCQFLFIFLARGEPAVWTQETKMSVHPIDGLNLNLMRSSNSSASNDGP</sequence>
<keyword evidence="2" id="KW-1133">Transmembrane helix</keyword>
<dbReference type="PANTHER" id="PTHR45757:SF11">
    <property type="entry name" value="MAJOR FACILITATOR SUPERFAMILY (MFS) PROFILE DOMAIN-CONTAINING PROTEIN"/>
    <property type="match status" value="1"/>
</dbReference>
<protein>
    <submittedName>
        <fullName evidence="5">MFS domain-containing protein</fullName>
    </submittedName>
</protein>
<feature type="transmembrane region" description="Helical" evidence="2">
    <location>
        <begin position="103"/>
        <end position="125"/>
    </location>
</feature>
<feature type="transmembrane region" description="Helical" evidence="2">
    <location>
        <begin position="421"/>
        <end position="443"/>
    </location>
</feature>
<dbReference type="WBParaSite" id="L893_g194.t1">
    <property type="protein sequence ID" value="L893_g194.t1"/>
    <property type="gene ID" value="L893_g194"/>
</dbReference>
<name>A0A1I7YSW2_9BILA</name>
<feature type="transmembrane region" description="Helical" evidence="2">
    <location>
        <begin position="355"/>
        <end position="376"/>
    </location>
</feature>
<proteinExistence type="predicted"/>
<accession>A0A1I7YSW2</accession>
<dbReference type="Proteomes" id="UP000095287">
    <property type="component" value="Unplaced"/>
</dbReference>
<evidence type="ECO:0000259" key="3">
    <source>
        <dbReference type="PROSITE" id="PS50850"/>
    </source>
</evidence>
<feature type="domain" description="Major facilitator superfamily (MFS) profile" evidence="3">
    <location>
        <begin position="23"/>
        <end position="447"/>
    </location>
</feature>
<feature type="transmembrane region" description="Helical" evidence="2">
    <location>
        <begin position="131"/>
        <end position="151"/>
    </location>
</feature>
<feature type="transmembrane region" description="Helical" evidence="2">
    <location>
        <begin position="197"/>
        <end position="215"/>
    </location>
</feature>
<dbReference type="Gene3D" id="1.20.1250.20">
    <property type="entry name" value="MFS general substrate transporter like domains"/>
    <property type="match status" value="2"/>
</dbReference>
<dbReference type="InterPro" id="IPR036259">
    <property type="entry name" value="MFS_trans_sf"/>
</dbReference>
<evidence type="ECO:0000313" key="5">
    <source>
        <dbReference type="WBParaSite" id="L893_g194.t1"/>
    </source>
</evidence>
<feature type="transmembrane region" description="Helical" evidence="2">
    <location>
        <begin position="163"/>
        <end position="185"/>
    </location>
</feature>
<feature type="transmembrane region" description="Helical" evidence="2">
    <location>
        <begin position="295"/>
        <end position="316"/>
    </location>
</feature>
<comment type="subcellular location">
    <subcellularLocation>
        <location evidence="1">Membrane</location>
        <topology evidence="1">Multi-pass membrane protein</topology>
    </subcellularLocation>
</comment>
<dbReference type="PROSITE" id="PS50850">
    <property type="entry name" value="MFS"/>
    <property type="match status" value="1"/>
</dbReference>
<dbReference type="GO" id="GO:0016020">
    <property type="term" value="C:membrane"/>
    <property type="evidence" value="ECO:0007669"/>
    <property type="project" value="UniProtKB-SubCell"/>
</dbReference>
<dbReference type="InterPro" id="IPR011701">
    <property type="entry name" value="MFS"/>
</dbReference>
<dbReference type="Pfam" id="PF07690">
    <property type="entry name" value="MFS_1"/>
    <property type="match status" value="1"/>
</dbReference>
<keyword evidence="2" id="KW-0812">Transmembrane</keyword>
<dbReference type="GO" id="GO:0022857">
    <property type="term" value="F:transmembrane transporter activity"/>
    <property type="evidence" value="ECO:0007669"/>
    <property type="project" value="InterPro"/>
</dbReference>
<evidence type="ECO:0000256" key="1">
    <source>
        <dbReference type="ARBA" id="ARBA00004141"/>
    </source>
</evidence>
<dbReference type="AlphaFoldDB" id="A0A1I7YSW2"/>
<feature type="transmembrane region" description="Helical" evidence="2">
    <location>
        <begin position="328"/>
        <end position="349"/>
    </location>
</feature>
<feature type="transmembrane region" description="Helical" evidence="2">
    <location>
        <begin position="75"/>
        <end position="96"/>
    </location>
</feature>
<evidence type="ECO:0000313" key="4">
    <source>
        <dbReference type="Proteomes" id="UP000095287"/>
    </source>
</evidence>